<dbReference type="STRING" id="1391915.U7Q7Y7"/>
<dbReference type="HOGENOM" id="CLU_692932_0_0_1"/>
<sequence>MDAIYTYFGAEGLFQTANANETDSMIVEDVPYSAMRAIEEARERYGGTRAFRFHYWPQLQRLHVTRVTRGRQTATEAFRMALSIKLSAMGVPTGYIKMDGSGGAVSWHGPWACRAREGMQHFAPPWYGGWADAGDYVMEDHNREAQRIDHCDSGDLDVHQDGNDSMSDGISSINAIEDEDHDNINDGNSANDVASCSSDTPLCSRHCQRLCPARDDYETYGHYGEENVFHRGTAEPGNILVPLQRLRQHPAERPGYWPTLVIETHLSGSRQTLEDKAHWWFTASENRVRVVIVVYANMDDKEVQIAKFKGPHEEPEVRTVQFRGHEPADRLAAAAGRATTMNTYWEIHGGPLVIAFDDMFVRPPLSDGVTRRETAVVFDEDDLAEVADDAVGGDEGDWYDAM</sequence>
<evidence type="ECO:0000313" key="1">
    <source>
        <dbReference type="EMBL" id="ERT03342.1"/>
    </source>
</evidence>
<reference evidence="2" key="1">
    <citation type="journal article" date="2014" name="Genome Announc.">
        <title>Genome sequence of the pathogenic fungus Sporothrix schenckii (ATCC 58251).</title>
        <authorList>
            <person name="Cuomo C.A."/>
            <person name="Rodriguez-Del Valle N."/>
            <person name="Perez-Sanchez L."/>
            <person name="Abouelleil A."/>
            <person name="Goldberg J."/>
            <person name="Young S."/>
            <person name="Zeng Q."/>
            <person name="Birren B.W."/>
        </authorList>
    </citation>
    <scope>NUCLEOTIDE SEQUENCE [LARGE SCALE GENOMIC DNA]</scope>
    <source>
        <strain evidence="2">ATCC 58251 / de Perez 2211183</strain>
    </source>
</reference>
<gene>
    <name evidence="1" type="ORF">HMPREF1624_01654</name>
</gene>
<organism evidence="1 2">
    <name type="scientific">Sporothrix schenckii (strain ATCC 58251 / de Perez 2211183)</name>
    <name type="common">Rose-picker's disease fungus</name>
    <dbReference type="NCBI Taxonomy" id="1391915"/>
    <lineage>
        <taxon>Eukaryota</taxon>
        <taxon>Fungi</taxon>
        <taxon>Dikarya</taxon>
        <taxon>Ascomycota</taxon>
        <taxon>Pezizomycotina</taxon>
        <taxon>Sordariomycetes</taxon>
        <taxon>Sordariomycetidae</taxon>
        <taxon>Ophiostomatales</taxon>
        <taxon>Ophiostomataceae</taxon>
        <taxon>Sporothrix</taxon>
    </lineage>
</organism>
<protein>
    <submittedName>
        <fullName evidence="1">Uncharacterized protein</fullName>
    </submittedName>
</protein>
<dbReference type="AlphaFoldDB" id="U7Q7Y7"/>
<keyword evidence="2" id="KW-1185">Reference proteome</keyword>
<name>U7Q7Y7_SPOS1</name>
<dbReference type="Proteomes" id="UP000018087">
    <property type="component" value="Unassembled WGS sequence"/>
</dbReference>
<dbReference type="EMBL" id="KI440842">
    <property type="protein sequence ID" value="ERT03342.1"/>
    <property type="molecule type" value="Genomic_DNA"/>
</dbReference>
<accession>U7Q7Y7</accession>
<proteinExistence type="predicted"/>
<evidence type="ECO:0000313" key="2">
    <source>
        <dbReference type="Proteomes" id="UP000018087"/>
    </source>
</evidence>